<feature type="transmembrane region" description="Helical" evidence="6">
    <location>
        <begin position="107"/>
        <end position="128"/>
    </location>
</feature>
<feature type="transmembrane region" description="Helical" evidence="6">
    <location>
        <begin position="12"/>
        <end position="36"/>
    </location>
</feature>
<feature type="transmembrane region" description="Helical" evidence="6">
    <location>
        <begin position="320"/>
        <end position="338"/>
    </location>
</feature>
<dbReference type="PANTHER" id="PTHR47089">
    <property type="entry name" value="ABC TRANSPORTER, PERMEASE PROTEIN"/>
    <property type="match status" value="1"/>
</dbReference>
<name>A0A1X7NQZ6_9LACT</name>
<evidence type="ECO:0000256" key="5">
    <source>
        <dbReference type="ARBA" id="ARBA00023136"/>
    </source>
</evidence>
<accession>A0A1X7NQZ6</accession>
<dbReference type="GO" id="GO:0022857">
    <property type="term" value="F:transmembrane transporter activity"/>
    <property type="evidence" value="ECO:0007669"/>
    <property type="project" value="InterPro"/>
</dbReference>
<organism evidence="7 8">
    <name type="scientific">Carnobacterium iners</name>
    <dbReference type="NCBI Taxonomy" id="1073423"/>
    <lineage>
        <taxon>Bacteria</taxon>
        <taxon>Bacillati</taxon>
        <taxon>Bacillota</taxon>
        <taxon>Bacilli</taxon>
        <taxon>Lactobacillales</taxon>
        <taxon>Carnobacteriaceae</taxon>
        <taxon>Carnobacterium</taxon>
    </lineage>
</organism>
<dbReference type="PANTHER" id="PTHR47089:SF1">
    <property type="entry name" value="GUANOSINE ABC TRANSPORTER PERMEASE PROTEIN NUPP"/>
    <property type="match status" value="1"/>
</dbReference>
<dbReference type="RefSeq" id="WP_085560384.1">
    <property type="nucleotide sequence ID" value="NZ_FOAH01000002.1"/>
</dbReference>
<dbReference type="InterPro" id="IPR001851">
    <property type="entry name" value="ABC_transp_permease"/>
</dbReference>
<feature type="transmembrane region" description="Helical" evidence="6">
    <location>
        <begin position="192"/>
        <end position="210"/>
    </location>
</feature>
<protein>
    <submittedName>
        <fullName evidence="7">Simple sugar transport system permease protein</fullName>
    </submittedName>
</protein>
<evidence type="ECO:0000313" key="7">
    <source>
        <dbReference type="EMBL" id="SMH40470.1"/>
    </source>
</evidence>
<evidence type="ECO:0000256" key="1">
    <source>
        <dbReference type="ARBA" id="ARBA00004651"/>
    </source>
</evidence>
<keyword evidence="7" id="KW-0762">Sugar transport</keyword>
<keyword evidence="8" id="KW-1185">Reference proteome</keyword>
<keyword evidence="3 6" id="KW-0812">Transmembrane</keyword>
<dbReference type="AlphaFoldDB" id="A0A1X7NQZ6"/>
<dbReference type="CDD" id="cd06580">
    <property type="entry name" value="TM_PBP1_transp_TpRbsC_like"/>
    <property type="match status" value="1"/>
</dbReference>
<keyword evidence="5 6" id="KW-0472">Membrane</keyword>
<proteinExistence type="predicted"/>
<keyword evidence="4 6" id="KW-1133">Transmembrane helix</keyword>
<evidence type="ECO:0000256" key="6">
    <source>
        <dbReference type="SAM" id="Phobius"/>
    </source>
</evidence>
<evidence type="ECO:0000313" key="8">
    <source>
        <dbReference type="Proteomes" id="UP000193435"/>
    </source>
</evidence>
<dbReference type="EMBL" id="FXBJ01000002">
    <property type="protein sequence ID" value="SMH40470.1"/>
    <property type="molecule type" value="Genomic_DNA"/>
</dbReference>
<evidence type="ECO:0000256" key="4">
    <source>
        <dbReference type="ARBA" id="ARBA00022989"/>
    </source>
</evidence>
<evidence type="ECO:0000256" key="2">
    <source>
        <dbReference type="ARBA" id="ARBA00022475"/>
    </source>
</evidence>
<gene>
    <name evidence="7" type="ORF">SAMN04488700_2367</name>
</gene>
<dbReference type="STRING" id="1073423.SAMN04488700_2367"/>
<sequence>MNNKSKLDNILVPVFSVILGLLLGALIMLVFGYNPVAGYQAMLQGAFGNSFYIGETLRQATPLIFTALGFSVAYTAGFFNIGVAGQALLGWLFSVWFALSFPELPGIILLVISLIVGALAGALWAGIAGFLRAYFNTSEVIVTIMLNYTALYTANYLIRNVLSESSDTTARIPEGASLRWAWLADLTNNSTLHGGIFLALIMAVVVWVFMKKTTAGFEIRAVGLNPFASKYAGMSTKRNIIISMLISGSLAGLGGAMEGMGTFQNIFVQGGIPSIGFDGIAVALLGLGNPVGILFSALLFGALKIGGNSMPLAADVPTEVVDIVIASIIFFVGANYLIRSIVDKRAKLNKGGVK</sequence>
<keyword evidence="2" id="KW-1003">Cell membrane</keyword>
<evidence type="ECO:0000256" key="3">
    <source>
        <dbReference type="ARBA" id="ARBA00022692"/>
    </source>
</evidence>
<feature type="transmembrane region" description="Helical" evidence="6">
    <location>
        <begin position="240"/>
        <end position="260"/>
    </location>
</feature>
<comment type="subcellular location">
    <subcellularLocation>
        <location evidence="1">Cell membrane</location>
        <topology evidence="1">Multi-pass membrane protein</topology>
    </subcellularLocation>
</comment>
<feature type="transmembrane region" description="Helical" evidence="6">
    <location>
        <begin position="140"/>
        <end position="158"/>
    </location>
</feature>
<dbReference type="Pfam" id="PF02653">
    <property type="entry name" value="BPD_transp_2"/>
    <property type="match status" value="1"/>
</dbReference>
<dbReference type="GO" id="GO:0005886">
    <property type="term" value="C:plasma membrane"/>
    <property type="evidence" value="ECO:0007669"/>
    <property type="project" value="UniProtKB-SubCell"/>
</dbReference>
<keyword evidence="7" id="KW-0813">Transport</keyword>
<dbReference type="Proteomes" id="UP000193435">
    <property type="component" value="Unassembled WGS sequence"/>
</dbReference>
<reference evidence="7 8" key="1">
    <citation type="submission" date="2017-04" db="EMBL/GenBank/DDBJ databases">
        <authorList>
            <person name="Afonso C.L."/>
            <person name="Miller P.J."/>
            <person name="Scott M.A."/>
            <person name="Spackman E."/>
            <person name="Goraichik I."/>
            <person name="Dimitrov K.M."/>
            <person name="Suarez D.L."/>
            <person name="Swayne D.E."/>
        </authorList>
    </citation>
    <scope>NUCLEOTIDE SEQUENCE [LARGE SCALE GENOMIC DNA]</scope>
    <source>
        <strain evidence="7 8">LMG26642</strain>
    </source>
</reference>